<feature type="domain" description="Transposable element P transposase-like RNase H" evidence="1">
    <location>
        <begin position="84"/>
        <end position="202"/>
    </location>
</feature>
<accession>A0A1B0BVA5</accession>
<evidence type="ECO:0000313" key="3">
    <source>
        <dbReference type="Proteomes" id="UP000092460"/>
    </source>
</evidence>
<dbReference type="AlphaFoldDB" id="A0A1B0BVA5"/>
<dbReference type="STRING" id="67801.A0A1B0BVA5"/>
<dbReference type="InterPro" id="IPR048365">
    <property type="entry name" value="TNP-like_RNaseH_N"/>
</dbReference>
<evidence type="ECO:0000313" key="2">
    <source>
        <dbReference type="EnsemblMetazoa" id="GPPI041564-PA"/>
    </source>
</evidence>
<protein>
    <recommendedName>
        <fullName evidence="1">Transposable element P transposase-like RNase H domain-containing protein</fullName>
    </recommendedName>
</protein>
<dbReference type="Proteomes" id="UP000092460">
    <property type="component" value="Unassembled WGS sequence"/>
</dbReference>
<dbReference type="EMBL" id="JXJN01021172">
    <property type="status" value="NOT_ANNOTATED_CDS"/>
    <property type="molecule type" value="Genomic_DNA"/>
</dbReference>
<keyword evidence="3" id="KW-1185">Reference proteome</keyword>
<name>A0A1B0BVA5_9MUSC</name>
<proteinExistence type="predicted"/>
<dbReference type="VEuPathDB" id="VectorBase:GPPI041564"/>
<reference evidence="2" key="2">
    <citation type="submission" date="2020-05" db="UniProtKB">
        <authorList>
            <consortium name="EnsemblMetazoa"/>
        </authorList>
    </citation>
    <scope>IDENTIFICATION</scope>
    <source>
        <strain evidence="2">IAEA</strain>
    </source>
</reference>
<sequence>MVDEIKLENNDDFKTELEPMYLAKMYELKKPLSEEYSVCAEDSNEAIHFKKMICVKKDNFSDAEKYISQKIHISSPKLSNIYTNENVFEQLKDRLDGMPKEEEICSLHFDKVRIHQSLIYNEDDDVIDGFVDFGDDAKEPTTASDIICFMARSLFGNLKLLLSYYCVGNIKAKKLTDLISKNVSFGRRLGLDIKAIVCDGEPLTAKHYEPSWYAGHYREHLCAADVFGASTAAAMRFALNSDWLDNKKKSTAART</sequence>
<dbReference type="Pfam" id="PF21787">
    <property type="entry name" value="TNP-like_RNaseH_N"/>
    <property type="match status" value="1"/>
</dbReference>
<evidence type="ECO:0000259" key="1">
    <source>
        <dbReference type="Pfam" id="PF21787"/>
    </source>
</evidence>
<reference evidence="3" key="1">
    <citation type="submission" date="2015-01" db="EMBL/GenBank/DDBJ databases">
        <authorList>
            <person name="Aksoy S."/>
            <person name="Warren W."/>
            <person name="Wilson R.K."/>
        </authorList>
    </citation>
    <scope>NUCLEOTIDE SEQUENCE [LARGE SCALE GENOMIC DNA]</scope>
    <source>
        <strain evidence="3">IAEA</strain>
    </source>
</reference>
<dbReference type="EnsemblMetazoa" id="GPPI041564-RA">
    <property type="protein sequence ID" value="GPPI041564-PA"/>
    <property type="gene ID" value="GPPI041564"/>
</dbReference>
<organism evidence="2 3">
    <name type="scientific">Glossina palpalis gambiensis</name>
    <dbReference type="NCBI Taxonomy" id="67801"/>
    <lineage>
        <taxon>Eukaryota</taxon>
        <taxon>Metazoa</taxon>
        <taxon>Ecdysozoa</taxon>
        <taxon>Arthropoda</taxon>
        <taxon>Hexapoda</taxon>
        <taxon>Insecta</taxon>
        <taxon>Pterygota</taxon>
        <taxon>Neoptera</taxon>
        <taxon>Endopterygota</taxon>
        <taxon>Diptera</taxon>
        <taxon>Brachycera</taxon>
        <taxon>Muscomorpha</taxon>
        <taxon>Hippoboscoidea</taxon>
        <taxon>Glossinidae</taxon>
        <taxon>Glossina</taxon>
    </lineage>
</organism>